<protein>
    <submittedName>
        <fullName evidence="2">Uncharacterized protein</fullName>
    </submittedName>
</protein>
<evidence type="ECO:0000313" key="2">
    <source>
        <dbReference type="EMBL" id="KAK3877775.1"/>
    </source>
</evidence>
<keyword evidence="3" id="KW-1185">Reference proteome</keyword>
<proteinExistence type="predicted"/>
<feature type="region of interest" description="Disordered" evidence="1">
    <location>
        <begin position="1"/>
        <end position="77"/>
    </location>
</feature>
<accession>A0AAE1FQI7</accession>
<name>A0AAE1FQI7_PETCI</name>
<sequence length="77" mass="8274">MRGDRPPSTPLPLTEQTRLPYCLRRSGGGDQGAGRGDMEEGVQRPEVNPVQMKVPGRYGINGGGDGASYRTSVYEPP</sequence>
<feature type="compositionally biased region" description="Gly residues" evidence="1">
    <location>
        <begin position="26"/>
        <end position="35"/>
    </location>
</feature>
<evidence type="ECO:0000313" key="3">
    <source>
        <dbReference type="Proteomes" id="UP001286313"/>
    </source>
</evidence>
<comment type="caution">
    <text evidence="2">The sequence shown here is derived from an EMBL/GenBank/DDBJ whole genome shotgun (WGS) entry which is preliminary data.</text>
</comment>
<reference evidence="2" key="1">
    <citation type="submission" date="2023-10" db="EMBL/GenBank/DDBJ databases">
        <title>Genome assemblies of two species of porcelain crab, Petrolisthes cinctipes and Petrolisthes manimaculis (Anomura: Porcellanidae).</title>
        <authorList>
            <person name="Angst P."/>
        </authorList>
    </citation>
    <scope>NUCLEOTIDE SEQUENCE</scope>
    <source>
        <strain evidence="2">PB745_01</strain>
        <tissue evidence="2">Gill</tissue>
    </source>
</reference>
<evidence type="ECO:0000256" key="1">
    <source>
        <dbReference type="SAM" id="MobiDB-lite"/>
    </source>
</evidence>
<gene>
    <name evidence="2" type="ORF">Pcinc_017545</name>
</gene>
<dbReference type="Proteomes" id="UP001286313">
    <property type="component" value="Unassembled WGS sequence"/>
</dbReference>
<dbReference type="EMBL" id="JAWQEG010001631">
    <property type="protein sequence ID" value="KAK3877775.1"/>
    <property type="molecule type" value="Genomic_DNA"/>
</dbReference>
<organism evidence="2 3">
    <name type="scientific">Petrolisthes cinctipes</name>
    <name type="common">Flat porcelain crab</name>
    <dbReference type="NCBI Taxonomy" id="88211"/>
    <lineage>
        <taxon>Eukaryota</taxon>
        <taxon>Metazoa</taxon>
        <taxon>Ecdysozoa</taxon>
        <taxon>Arthropoda</taxon>
        <taxon>Crustacea</taxon>
        <taxon>Multicrustacea</taxon>
        <taxon>Malacostraca</taxon>
        <taxon>Eumalacostraca</taxon>
        <taxon>Eucarida</taxon>
        <taxon>Decapoda</taxon>
        <taxon>Pleocyemata</taxon>
        <taxon>Anomura</taxon>
        <taxon>Galatheoidea</taxon>
        <taxon>Porcellanidae</taxon>
        <taxon>Petrolisthes</taxon>
    </lineage>
</organism>
<dbReference type="AlphaFoldDB" id="A0AAE1FQI7"/>